<reference evidence="1" key="1">
    <citation type="submission" date="2019-12" db="EMBL/GenBank/DDBJ databases">
        <title>An insight into the sialome of adult female Ixodes ricinus ticks feeding for 6 days.</title>
        <authorList>
            <person name="Perner J."/>
            <person name="Ribeiro J.M.C."/>
        </authorList>
    </citation>
    <scope>NUCLEOTIDE SEQUENCE</scope>
    <source>
        <strain evidence="1">Semi-engorged</strain>
        <tissue evidence="1">Salivary glands</tissue>
    </source>
</reference>
<proteinExistence type="predicted"/>
<evidence type="ECO:0000313" key="1">
    <source>
        <dbReference type="EMBL" id="MXU93772.1"/>
    </source>
</evidence>
<name>A0A6B0UVN8_IXORI</name>
<protein>
    <submittedName>
        <fullName evidence="1">Putative secreted protein</fullName>
    </submittedName>
</protein>
<dbReference type="AlphaFoldDB" id="A0A6B0UVN8"/>
<organism evidence="1">
    <name type="scientific">Ixodes ricinus</name>
    <name type="common">Common tick</name>
    <name type="synonym">Acarus ricinus</name>
    <dbReference type="NCBI Taxonomy" id="34613"/>
    <lineage>
        <taxon>Eukaryota</taxon>
        <taxon>Metazoa</taxon>
        <taxon>Ecdysozoa</taxon>
        <taxon>Arthropoda</taxon>
        <taxon>Chelicerata</taxon>
        <taxon>Arachnida</taxon>
        <taxon>Acari</taxon>
        <taxon>Parasitiformes</taxon>
        <taxon>Ixodida</taxon>
        <taxon>Ixodoidea</taxon>
        <taxon>Ixodidae</taxon>
        <taxon>Ixodinae</taxon>
        <taxon>Ixodes</taxon>
    </lineage>
</organism>
<sequence>MCMLTLYFIQRQTLSVCIFFYLCTPLLARINHKIKTNTGCHKKNLQGSFFYRKVNYASPNARSPPGGGAGSQPCAGVSSRADTLFESCGWFPGGFYGKMEPIFARFRFLVGFMYSKTPSAAIFLLNFSENHLWISNKVSDWAETFTSVCDL</sequence>
<dbReference type="EMBL" id="GIFC01011689">
    <property type="protein sequence ID" value="MXU93772.1"/>
    <property type="molecule type" value="Transcribed_RNA"/>
</dbReference>
<accession>A0A6B0UVN8</accession>